<reference evidence="2 3" key="1">
    <citation type="submission" date="2018-06" db="EMBL/GenBank/DDBJ databases">
        <title>Genomic Encyclopedia of Archaeal and Bacterial Type Strains, Phase II (KMG-II): from individual species to whole genera.</title>
        <authorList>
            <person name="Goeker M."/>
        </authorList>
    </citation>
    <scope>NUCLEOTIDE SEQUENCE [LARGE SCALE GENOMIC DNA]</scope>
    <source>
        <strain evidence="2 3">DSM 22011</strain>
    </source>
</reference>
<dbReference type="AlphaFoldDB" id="A0A327Y8U6"/>
<evidence type="ECO:0000313" key="2">
    <source>
        <dbReference type="EMBL" id="RAK16921.1"/>
    </source>
</evidence>
<sequence>MTNKKYQIFVSSTFRDLADERQDAIRNILDLKHIPAGMELFPAADVEQLEYIKRVIDECDYYLLVIGGRYGSVDEGGVSFTEREYDYAVETGKVVIAFVHNNPATIPLGKSETTQEAIDALNSFREKVMDGRLVRMWNTRQDLEPLVLKALIHAFNDLPQQGWIRGDTAASDETLAQANKALQENAELKGKLAELKNKSEPAIEGLANLSSTFSVRCRRKARRSNGSPHYYDEPFGATWADLFVSIAGCLTRPMVDVVIVKGVQALAEDWGLAEVTSMYDADRVTIKAQLLALGLIEARQSKATQGGVQEFLSLTDKGRRLFLEMRVVRDS</sequence>
<evidence type="ECO:0000313" key="3">
    <source>
        <dbReference type="Proteomes" id="UP000249165"/>
    </source>
</evidence>
<keyword evidence="3" id="KW-1185">Reference proteome</keyword>
<accession>A0A327Y8U6</accession>
<proteinExistence type="predicted"/>
<feature type="domain" description="DUF4062" evidence="1">
    <location>
        <begin position="7"/>
        <end position="88"/>
    </location>
</feature>
<protein>
    <submittedName>
        <fullName evidence="2">Uncharacterized protein DUF4062</fullName>
    </submittedName>
</protein>
<name>A0A327Y8U6_9RHOB</name>
<comment type="caution">
    <text evidence="2">The sequence shown here is derived from an EMBL/GenBank/DDBJ whole genome shotgun (WGS) entry which is preliminary data.</text>
</comment>
<dbReference type="RefSeq" id="WP_111550360.1">
    <property type="nucleotide sequence ID" value="NZ_LIQE01000012.1"/>
</dbReference>
<gene>
    <name evidence="2" type="ORF">ATI53_10176</name>
</gene>
<dbReference type="OrthoDB" id="72299at2"/>
<organism evidence="2 3">
    <name type="scientific">Salipiger aestuarii</name>
    <dbReference type="NCBI Taxonomy" id="568098"/>
    <lineage>
        <taxon>Bacteria</taxon>
        <taxon>Pseudomonadati</taxon>
        <taxon>Pseudomonadota</taxon>
        <taxon>Alphaproteobacteria</taxon>
        <taxon>Rhodobacterales</taxon>
        <taxon>Roseobacteraceae</taxon>
        <taxon>Salipiger</taxon>
    </lineage>
</organism>
<dbReference type="InterPro" id="IPR025139">
    <property type="entry name" value="DUF4062"/>
</dbReference>
<dbReference type="EMBL" id="QLMG01000017">
    <property type="protein sequence ID" value="RAK16921.1"/>
    <property type="molecule type" value="Genomic_DNA"/>
</dbReference>
<dbReference type="Proteomes" id="UP000249165">
    <property type="component" value="Unassembled WGS sequence"/>
</dbReference>
<evidence type="ECO:0000259" key="1">
    <source>
        <dbReference type="Pfam" id="PF13271"/>
    </source>
</evidence>
<dbReference type="Pfam" id="PF13271">
    <property type="entry name" value="DUF4062"/>
    <property type="match status" value="1"/>
</dbReference>